<proteinExistence type="predicted"/>
<accession>A0ABV2SFH1</accession>
<reference evidence="1 2" key="1">
    <citation type="submission" date="2024-06" db="EMBL/GenBank/DDBJ databases">
        <title>Genomic Encyclopedia of Type Strains, Phase V (KMG-V): Genome sequencing to study the core and pangenomes of soil and plant-associated prokaryotes.</title>
        <authorList>
            <person name="Whitman W."/>
        </authorList>
    </citation>
    <scope>NUCLEOTIDE SEQUENCE [LARGE SCALE GENOMIC DNA]</scope>
    <source>
        <strain evidence="1 2">NE40</strain>
    </source>
</reference>
<gene>
    <name evidence="1" type="ORF">V5J35_001709</name>
</gene>
<organism evidence="1 2">
    <name type="scientific">Endozoicomonas lisbonensis</name>
    <dbReference type="NCBI Taxonomy" id="3120522"/>
    <lineage>
        <taxon>Bacteria</taxon>
        <taxon>Pseudomonadati</taxon>
        <taxon>Pseudomonadota</taxon>
        <taxon>Gammaproteobacteria</taxon>
        <taxon>Oceanospirillales</taxon>
        <taxon>Endozoicomonadaceae</taxon>
        <taxon>Endozoicomonas</taxon>
    </lineage>
</organism>
<comment type="caution">
    <text evidence="1">The sequence shown here is derived from an EMBL/GenBank/DDBJ whole genome shotgun (WGS) entry which is preliminary data.</text>
</comment>
<evidence type="ECO:0000313" key="1">
    <source>
        <dbReference type="EMBL" id="MET4756517.1"/>
    </source>
</evidence>
<evidence type="ECO:0008006" key="3">
    <source>
        <dbReference type="Google" id="ProtNLM"/>
    </source>
</evidence>
<protein>
    <recommendedName>
        <fullName evidence="3">Phage tail assembly protein</fullName>
    </recommendedName>
</protein>
<name>A0ABV2SFH1_9GAMM</name>
<sequence length="118" mass="13373">MPVAIFDKPVLKTEDVEFRGATCTMAELSDRDFNEHLMFREKSDDELSRIDQMREHRQWNIRLIALCLKSSVAAEVDEIEQAVDELPQEAIAKLLEKAITLNGLDELPEGNSPTADSE</sequence>
<dbReference type="RefSeq" id="WP_354010853.1">
    <property type="nucleotide sequence ID" value="NZ_JBEWTA010000001.1"/>
</dbReference>
<dbReference type="EMBL" id="JBEWTB010000002">
    <property type="protein sequence ID" value="MET4756517.1"/>
    <property type="molecule type" value="Genomic_DNA"/>
</dbReference>
<evidence type="ECO:0000313" key="2">
    <source>
        <dbReference type="Proteomes" id="UP001549366"/>
    </source>
</evidence>
<keyword evidence="2" id="KW-1185">Reference proteome</keyword>
<dbReference type="Proteomes" id="UP001549366">
    <property type="component" value="Unassembled WGS sequence"/>
</dbReference>